<gene>
    <name evidence="5" type="ordered locus">Hoch_0984</name>
</gene>
<dbReference type="GO" id="GO:0004222">
    <property type="term" value="F:metalloendopeptidase activity"/>
    <property type="evidence" value="ECO:0007669"/>
    <property type="project" value="TreeGrafter"/>
</dbReference>
<name>D0LQM5_HALO1</name>
<evidence type="ECO:0000256" key="4">
    <source>
        <dbReference type="SAM" id="MobiDB-lite"/>
    </source>
</evidence>
<evidence type="ECO:0000256" key="1">
    <source>
        <dbReference type="ARBA" id="ARBA00022729"/>
    </source>
</evidence>
<dbReference type="RefSeq" id="WP_012826204.1">
    <property type="nucleotide sequence ID" value="NC_013440.1"/>
</dbReference>
<evidence type="ECO:0000256" key="3">
    <source>
        <dbReference type="ARBA" id="ARBA00023157"/>
    </source>
</evidence>
<feature type="compositionally biased region" description="Acidic residues" evidence="4">
    <location>
        <begin position="502"/>
        <end position="517"/>
    </location>
</feature>
<keyword evidence="3" id="KW-1015">Disulfide bond</keyword>
<dbReference type="Gene3D" id="2.60.120.380">
    <property type="match status" value="1"/>
</dbReference>
<dbReference type="GO" id="GO:0007166">
    <property type="term" value="P:cell surface receptor signaling pathway"/>
    <property type="evidence" value="ECO:0007669"/>
    <property type="project" value="TreeGrafter"/>
</dbReference>
<dbReference type="HOGENOM" id="CLU_393181_0_0_7"/>
<accession>D0LQM5</accession>
<keyword evidence="2" id="KW-0677">Repeat</keyword>
<dbReference type="InterPro" id="IPR011936">
    <property type="entry name" value="Myxo_disulph_rpt"/>
</dbReference>
<evidence type="ECO:0000256" key="2">
    <source>
        <dbReference type="ARBA" id="ARBA00022737"/>
    </source>
</evidence>
<dbReference type="eggNOG" id="COG1506">
    <property type="taxonomic scope" value="Bacteria"/>
</dbReference>
<dbReference type="Proteomes" id="UP000001880">
    <property type="component" value="Chromosome"/>
</dbReference>
<sequence>MRLSLLIAPPIIFSLSLSGCSDDGSAHDGDIEERCDNGVDDDGDGAIDCEDPVCSDAPSCAGETIEFCDDGVENDGDGLADCDDPDCAGALACTASCAHPIVVDDPMSLSETTTGRLDVGDGACLAAGGTDAVFAVTPRYGDLLEIVLSSEADLGVYVQTSCGDEATQLRCVDQTSEPNAVEKLTLTDVSVGETLYVVVSGANAGEAGAFHLSVESRQIECGDGRIDGEEECDDGNTEADDGCDETCKAERVGEVEPNDDGTPEPGGGVQGNDFDAGNANGPFSDDIVIDAAVSPVGDEDVYEFRNEDDYAASLRIDLYAAELGVGVACGQLIDTQLHLRAADGALLASNDDRDEGDDACSGLDFIIPAGESVFAHVLDFGDNTEIAGYLVRASLASCGDELREGLEQCDDGNNTPGDGCDADCRVESECGNGTTEPGEECDDGNTASGDGCSGDCELESDCGNGFPDPDEECDDGNREPGDGCDETCRRETVCGDGNFESGEECDDGNQEPGDGCDAECQVESVSESEPNDDGTPGTSGLGIAGDDFSADNADGPFSADVILEASLAPAGDEDVFAITNSGSAASSVRFDIYNVTTGFGRSCGTSIDTGLNIRDAAGVLLQSNDNRAGSADRCSGVDFLVAAGQTVYAHVTDFGDNSPIATYFLQIHLSVCGDGVLEGLEQCDDGNNVAGDGCDADCVSE</sequence>
<dbReference type="AlphaFoldDB" id="D0LQM5"/>
<dbReference type="PANTHER" id="PTHR46130">
    <property type="entry name" value="LAMGL DOMAIN-CONTAINING PROTEIN"/>
    <property type="match status" value="1"/>
</dbReference>
<keyword evidence="1" id="KW-0732">Signal</keyword>
<dbReference type="EMBL" id="CP001804">
    <property type="protein sequence ID" value="ACY13585.1"/>
    <property type="molecule type" value="Genomic_DNA"/>
</dbReference>
<dbReference type="PANTHER" id="PTHR46130:SF3">
    <property type="entry name" value="CHROMOSOME UNDETERMINED SCAFFOLD_33, WHOLE GENOME SHOTGUN SEQUENCE"/>
    <property type="match status" value="1"/>
</dbReference>
<dbReference type="KEGG" id="hoh:Hoch_0984"/>
<dbReference type="GO" id="GO:0005615">
    <property type="term" value="C:extracellular space"/>
    <property type="evidence" value="ECO:0007669"/>
    <property type="project" value="TreeGrafter"/>
</dbReference>
<dbReference type="InterPro" id="IPR043543">
    <property type="entry name" value="PAPPA/PAPPA2"/>
</dbReference>
<proteinExistence type="predicted"/>
<dbReference type="Pfam" id="PF13948">
    <property type="entry name" value="DUF4215"/>
    <property type="match status" value="4"/>
</dbReference>
<dbReference type="STRING" id="502025.Hoch_0984"/>
<reference evidence="5 6" key="1">
    <citation type="journal article" date="2010" name="Stand. Genomic Sci.">
        <title>Complete genome sequence of Haliangium ochraceum type strain (SMP-2).</title>
        <authorList>
            <consortium name="US DOE Joint Genome Institute (JGI-PGF)"/>
            <person name="Ivanova N."/>
            <person name="Daum C."/>
            <person name="Lang E."/>
            <person name="Abt B."/>
            <person name="Kopitz M."/>
            <person name="Saunders E."/>
            <person name="Lapidus A."/>
            <person name="Lucas S."/>
            <person name="Glavina Del Rio T."/>
            <person name="Nolan M."/>
            <person name="Tice H."/>
            <person name="Copeland A."/>
            <person name="Cheng J.F."/>
            <person name="Chen F."/>
            <person name="Bruce D."/>
            <person name="Goodwin L."/>
            <person name="Pitluck S."/>
            <person name="Mavromatis K."/>
            <person name="Pati A."/>
            <person name="Mikhailova N."/>
            <person name="Chen A."/>
            <person name="Palaniappan K."/>
            <person name="Land M."/>
            <person name="Hauser L."/>
            <person name="Chang Y.J."/>
            <person name="Jeffries C.D."/>
            <person name="Detter J.C."/>
            <person name="Brettin T."/>
            <person name="Rohde M."/>
            <person name="Goker M."/>
            <person name="Bristow J."/>
            <person name="Markowitz V."/>
            <person name="Eisen J.A."/>
            <person name="Hugenholtz P."/>
            <person name="Kyrpides N.C."/>
            <person name="Klenk H.P."/>
        </authorList>
    </citation>
    <scope>NUCLEOTIDE SEQUENCE [LARGE SCALE GENOMIC DNA]</scope>
    <source>
        <strain evidence="6">DSM 14365 / CIP 107738 / JCM 11303 / AJ 13395 / SMP-2</strain>
    </source>
</reference>
<dbReference type="OrthoDB" id="5513529at2"/>
<dbReference type="GO" id="GO:0006508">
    <property type="term" value="P:proteolysis"/>
    <property type="evidence" value="ECO:0007669"/>
    <property type="project" value="TreeGrafter"/>
</dbReference>
<protein>
    <submittedName>
        <fullName evidence="5">Cysteine-rich repeat protein</fullName>
    </submittedName>
</protein>
<evidence type="ECO:0000313" key="6">
    <source>
        <dbReference type="Proteomes" id="UP000001880"/>
    </source>
</evidence>
<dbReference type="PROSITE" id="PS51257">
    <property type="entry name" value="PROKAR_LIPOPROTEIN"/>
    <property type="match status" value="1"/>
</dbReference>
<evidence type="ECO:0000313" key="5">
    <source>
        <dbReference type="EMBL" id="ACY13585.1"/>
    </source>
</evidence>
<feature type="region of interest" description="Disordered" evidence="4">
    <location>
        <begin position="502"/>
        <end position="550"/>
    </location>
</feature>
<dbReference type="NCBIfam" id="TIGR02232">
    <property type="entry name" value="myxo_disulf_rpt"/>
    <property type="match status" value="6"/>
</dbReference>
<organism evidence="5 6">
    <name type="scientific">Haliangium ochraceum (strain DSM 14365 / JCM 11303 / SMP-2)</name>
    <dbReference type="NCBI Taxonomy" id="502025"/>
    <lineage>
        <taxon>Bacteria</taxon>
        <taxon>Pseudomonadati</taxon>
        <taxon>Myxococcota</taxon>
        <taxon>Polyangia</taxon>
        <taxon>Haliangiales</taxon>
        <taxon>Kofleriaceae</taxon>
        <taxon>Haliangium</taxon>
    </lineage>
</organism>
<keyword evidence="6" id="KW-1185">Reference proteome</keyword>